<accession>A0ABD2ZT94</accession>
<evidence type="ECO:0000313" key="1">
    <source>
        <dbReference type="EMBL" id="KAL3521677.1"/>
    </source>
</evidence>
<evidence type="ECO:0000313" key="2">
    <source>
        <dbReference type="Proteomes" id="UP001630127"/>
    </source>
</evidence>
<dbReference type="Gene3D" id="2.170.270.10">
    <property type="entry name" value="SET domain"/>
    <property type="match status" value="2"/>
</dbReference>
<organism evidence="1 2">
    <name type="scientific">Cinchona calisaya</name>
    <dbReference type="NCBI Taxonomy" id="153742"/>
    <lineage>
        <taxon>Eukaryota</taxon>
        <taxon>Viridiplantae</taxon>
        <taxon>Streptophyta</taxon>
        <taxon>Embryophyta</taxon>
        <taxon>Tracheophyta</taxon>
        <taxon>Spermatophyta</taxon>
        <taxon>Magnoliopsida</taxon>
        <taxon>eudicotyledons</taxon>
        <taxon>Gunneridae</taxon>
        <taxon>Pentapetalae</taxon>
        <taxon>asterids</taxon>
        <taxon>lamiids</taxon>
        <taxon>Gentianales</taxon>
        <taxon>Rubiaceae</taxon>
        <taxon>Cinchonoideae</taxon>
        <taxon>Cinchoneae</taxon>
        <taxon>Cinchona</taxon>
    </lineage>
</organism>
<reference evidence="1 2" key="1">
    <citation type="submission" date="2024-11" db="EMBL/GenBank/DDBJ databases">
        <title>A near-complete genome assembly of Cinchona calisaya.</title>
        <authorList>
            <person name="Lian D.C."/>
            <person name="Zhao X.W."/>
            <person name="Wei L."/>
        </authorList>
    </citation>
    <scope>NUCLEOTIDE SEQUENCE [LARGE SCALE GENOMIC DNA]</scope>
    <source>
        <tissue evidence="1">Nenye</tissue>
    </source>
</reference>
<evidence type="ECO:0008006" key="3">
    <source>
        <dbReference type="Google" id="ProtNLM"/>
    </source>
</evidence>
<dbReference type="InterPro" id="IPR046341">
    <property type="entry name" value="SET_dom_sf"/>
</dbReference>
<sequence>MSKKRWKLSVFNPTEYPTRRLEQMASLATALTATGTEFSNDLTYVPRMAPRSADRAKHEREGMQNMIGRGELPPLMDVFDSLEGFTVETDRFIRDLTIITEDGKKKQNVKCVRFDVNGDCRDLLNASRDITKGERLYYDYNGYEHEYPTEHFVKQRTEDDRQVFGSELPPHTVVPLWPSDFFLMQPPPPPSPHLMTHREFDV</sequence>
<name>A0ABD2ZT94_9GENT</name>
<dbReference type="PANTHER" id="PTHR48458:SF1">
    <property type="entry name" value="SET DOMAIN-CONTAINING PROTEIN"/>
    <property type="match status" value="1"/>
</dbReference>
<proteinExistence type="predicted"/>
<comment type="caution">
    <text evidence="1">The sequence shown here is derived from an EMBL/GenBank/DDBJ whole genome shotgun (WGS) entry which is preliminary data.</text>
</comment>
<dbReference type="EMBL" id="JBJUIK010000008">
    <property type="protein sequence ID" value="KAL3521677.1"/>
    <property type="molecule type" value="Genomic_DNA"/>
</dbReference>
<dbReference type="InterPro" id="IPR053114">
    <property type="entry name" value="ATXR5/ATXR6"/>
</dbReference>
<dbReference type="Proteomes" id="UP001630127">
    <property type="component" value="Unassembled WGS sequence"/>
</dbReference>
<dbReference type="SUPFAM" id="SSF82199">
    <property type="entry name" value="SET domain"/>
    <property type="match status" value="1"/>
</dbReference>
<protein>
    <recommendedName>
        <fullName evidence="3">SET domain-containing protein</fullName>
    </recommendedName>
</protein>
<dbReference type="AlphaFoldDB" id="A0ABD2ZT94"/>
<gene>
    <name evidence="1" type="ORF">ACH5RR_019826</name>
</gene>
<keyword evidence="2" id="KW-1185">Reference proteome</keyword>
<dbReference type="PANTHER" id="PTHR48458">
    <property type="entry name" value="SET DOMAIN-CONTAINING PROTEIN"/>
    <property type="match status" value="1"/>
</dbReference>